<dbReference type="KEGG" id="ppu:PP_2462"/>
<dbReference type="EMBL" id="AE015451">
    <property type="protein sequence ID" value="AAN68074.1"/>
    <property type="molecule type" value="Genomic_DNA"/>
</dbReference>
<accession>Q88K30</accession>
<dbReference type="InterPro" id="IPR021719">
    <property type="entry name" value="Prot_inh_I78"/>
</dbReference>
<reference evidence="1 2" key="2">
    <citation type="journal article" date="2016" name="Environ. Microbiol.">
        <title>The revisited genome of Pseudomonas putida KT2440 enlightens its value as a robust metabolic chassis.</title>
        <authorList>
            <person name="Belda E."/>
            <person name="van Heck R.G."/>
            <person name="Lopez-Sanchez M.J."/>
            <person name="Cruveiller S."/>
            <person name="Barbe V."/>
            <person name="Fraser C."/>
            <person name="Klenk H.P."/>
            <person name="Petersen J."/>
            <person name="Morgat A."/>
            <person name="Nikel P.I."/>
            <person name="Vallenet D."/>
            <person name="Rouy Z."/>
            <person name="Sekowska A."/>
            <person name="Martins Dos Santos V.A."/>
            <person name="de Lorenzo V."/>
            <person name="Danchin A."/>
            <person name="Medigue C."/>
        </authorList>
    </citation>
    <scope>NUCLEOTIDE SEQUENCE [LARGE SCALE GENOMIC DNA]</scope>
    <source>
        <strain evidence="2">ATCC 47054 / DSM 6125 / CFBP 8728 / NCIMB 11950 / KT2440</strain>
    </source>
</reference>
<dbReference type="BioCyc" id="PPUT160488:G1G01-2632-MONOMER"/>
<dbReference type="AlphaFoldDB" id="Q88K30"/>
<dbReference type="PhylomeDB" id="Q88K30"/>
<evidence type="ECO:0008006" key="3">
    <source>
        <dbReference type="Google" id="ProtNLM"/>
    </source>
</evidence>
<proteinExistence type="predicted"/>
<organism evidence="1 2">
    <name type="scientific">Pseudomonas putida (strain ATCC 47054 / DSM 6125 / CFBP 8728 / NCIMB 11950 / KT2440)</name>
    <dbReference type="NCBI Taxonomy" id="160488"/>
    <lineage>
        <taxon>Bacteria</taxon>
        <taxon>Pseudomonadati</taxon>
        <taxon>Pseudomonadota</taxon>
        <taxon>Gammaproteobacteria</taxon>
        <taxon>Pseudomonadales</taxon>
        <taxon>Pseudomonadaceae</taxon>
        <taxon>Pseudomonas</taxon>
    </lineage>
</organism>
<dbReference type="PANTHER" id="PTHR39600:SF1">
    <property type="entry name" value="PEPTIDASE INHIBITOR I78 FAMILY PROTEIN"/>
    <property type="match status" value="1"/>
</dbReference>
<dbReference type="HOGENOM" id="CLU_123717_0_2_6"/>
<evidence type="ECO:0000313" key="2">
    <source>
        <dbReference type="Proteomes" id="UP000000556"/>
    </source>
</evidence>
<dbReference type="PaxDb" id="160488-PP_2462"/>
<dbReference type="STRING" id="160488.PP_2462"/>
<dbReference type="PATRIC" id="fig|160488.4.peg.2608"/>
<protein>
    <recommendedName>
        <fullName evidence="3">Lipoprotein</fullName>
    </recommendedName>
</protein>
<dbReference type="eggNOG" id="ENOG50339MI">
    <property type="taxonomic scope" value="Bacteria"/>
</dbReference>
<evidence type="ECO:0000313" key="1">
    <source>
        <dbReference type="EMBL" id="AAN68074.1"/>
    </source>
</evidence>
<dbReference type="Gene3D" id="3.30.10.10">
    <property type="entry name" value="Trypsin Inhibitor V, subunit A"/>
    <property type="match status" value="1"/>
</dbReference>
<reference evidence="1 2" key="1">
    <citation type="journal article" date="2002" name="Environ. Microbiol.">
        <title>Complete genome sequence and comparative analysis of the metabolically versatile Pseudomonas putida KT2440.</title>
        <authorList>
            <person name="Nelson K.E."/>
            <person name="Weinel C."/>
            <person name="Paulsen I.T."/>
            <person name="Dodson R.J."/>
            <person name="Hilbert H."/>
            <person name="Martins dos Santos V.A."/>
            <person name="Fouts D.E."/>
            <person name="Gill S.R."/>
            <person name="Pop M."/>
            <person name="Holmes M."/>
            <person name="Brinkac L."/>
            <person name="Beanan M."/>
            <person name="DeBoy R.T."/>
            <person name="Daugherty S."/>
            <person name="Kolonay J."/>
            <person name="Madupu R."/>
            <person name="Nelson W."/>
            <person name="White O."/>
            <person name="Peterson J."/>
            <person name="Khouri H."/>
            <person name="Hance I."/>
            <person name="Chris Lee P."/>
            <person name="Holtzapple E."/>
            <person name="Scanlan D."/>
            <person name="Tran K."/>
            <person name="Moazzez A."/>
            <person name="Utterback T."/>
            <person name="Rizzo M."/>
            <person name="Lee K."/>
            <person name="Kosack D."/>
            <person name="Moestl D."/>
            <person name="Wedler H."/>
            <person name="Lauber J."/>
            <person name="Stjepandic D."/>
            <person name="Hoheisel J."/>
            <person name="Straetz M."/>
            <person name="Heim S."/>
            <person name="Kiewitz C."/>
            <person name="Eisen J.A."/>
            <person name="Timmis K.N."/>
            <person name="Dusterhoft A."/>
            <person name="Tummler B."/>
            <person name="Fraser C.M."/>
        </authorList>
    </citation>
    <scope>NUCLEOTIDE SEQUENCE [LARGE SCALE GENOMIC DNA]</scope>
    <source>
        <strain evidence="2">ATCC 47054 / DSM 6125 / CFBP 8728 / NCIMB 11950 / KT2440</strain>
    </source>
</reference>
<dbReference type="Pfam" id="PF11720">
    <property type="entry name" value="Inhibitor_I78"/>
    <property type="match status" value="1"/>
</dbReference>
<keyword evidence="2" id="KW-1185">Reference proteome</keyword>
<name>Q88K30_PSEPK</name>
<dbReference type="OrthoDB" id="7917348at2"/>
<dbReference type="Proteomes" id="UP000000556">
    <property type="component" value="Chromosome"/>
</dbReference>
<gene>
    <name evidence="1" type="ordered locus">PP_2462</name>
</gene>
<dbReference type="PANTHER" id="PTHR39600">
    <property type="entry name" value="PEPTIDASE INHIBITOR I78 FAMILY PROTEIN"/>
    <property type="match status" value="1"/>
</dbReference>
<sequence length="124" mass="12628">MMSGAVGSGSSRTDLGGFMFRTRAYLATLAVAAVLAGCSTGGNADGGGAPAASAGNDGRCEASGADFAMGKQASAELLEQARKASGSQMARILKPHDVVTLEYRSERLNLNVDEQGRVTRVNCG</sequence>